<sequence>MQSLLLLFVTQLLIQGPLPTHCVTESTLSSSWTETLATSEPTLSNGSEPNVQENVPVSETLTTSEPTLSNGSEPNVQENVPVSENKENSSIGSENVTAGTQPQDPVAEGVTTTEPRIGVTDLTNEGVTTKQPRTMKTNPTSKDTRRQKGHDKTLFTYDYYSLRQWGLVCALILFVLGILVLVSDKCPRCSCRRRQKRKYNVTFE</sequence>
<evidence type="ECO:0000256" key="2">
    <source>
        <dbReference type="ARBA" id="ARBA00005948"/>
    </source>
</evidence>
<dbReference type="PANTHER" id="PTHR14132">
    <property type="entry name" value="SODIUM/POTASSIUM-TRANSPORTING ATPASE SUBUNIT GAMMA"/>
    <property type="match status" value="1"/>
</dbReference>
<proteinExistence type="inferred from homology"/>
<evidence type="ECO:0000256" key="4">
    <source>
        <dbReference type="ARBA" id="ARBA00022692"/>
    </source>
</evidence>
<evidence type="ECO:0000256" key="8">
    <source>
        <dbReference type="SAM" id="MobiDB-lite"/>
    </source>
</evidence>
<accession>A0A8J1LG50</accession>
<keyword evidence="4 7" id="KW-0812">Transmembrane</keyword>
<dbReference type="CDD" id="cd20323">
    <property type="entry name" value="FXYD_FXYD5"/>
    <property type="match status" value="1"/>
</dbReference>
<dbReference type="KEGG" id="xla:108697900"/>
<feature type="compositionally biased region" description="Polar residues" evidence="8">
    <location>
        <begin position="41"/>
        <end position="57"/>
    </location>
</feature>
<dbReference type="Gene3D" id="1.20.5.780">
    <property type="entry name" value="Single helix bin"/>
    <property type="match status" value="1"/>
</dbReference>
<protein>
    <recommendedName>
        <fullName evidence="7">FXYD domain-containing ion transport regulator</fullName>
    </recommendedName>
</protein>
<dbReference type="RefSeq" id="XP_041427675.1">
    <property type="nucleotide sequence ID" value="XM_041571741.1"/>
</dbReference>
<evidence type="ECO:0000313" key="10">
    <source>
        <dbReference type="RefSeq" id="XP_041427675.1"/>
    </source>
</evidence>
<dbReference type="GO" id="GO:0017080">
    <property type="term" value="F:sodium channel regulator activity"/>
    <property type="evidence" value="ECO:0007669"/>
    <property type="project" value="TreeGrafter"/>
</dbReference>
<evidence type="ECO:0000256" key="6">
    <source>
        <dbReference type="ARBA" id="ARBA00023136"/>
    </source>
</evidence>
<organism evidence="9 10">
    <name type="scientific">Xenopus laevis</name>
    <name type="common">African clawed frog</name>
    <dbReference type="NCBI Taxonomy" id="8355"/>
    <lineage>
        <taxon>Eukaryota</taxon>
        <taxon>Metazoa</taxon>
        <taxon>Chordata</taxon>
        <taxon>Craniata</taxon>
        <taxon>Vertebrata</taxon>
        <taxon>Euteleostomi</taxon>
        <taxon>Amphibia</taxon>
        <taxon>Batrachia</taxon>
        <taxon>Anura</taxon>
        <taxon>Pipoidea</taxon>
        <taxon>Pipidae</taxon>
        <taxon>Xenopodinae</taxon>
        <taxon>Xenopus</taxon>
        <taxon>Xenopus</taxon>
    </lineage>
</organism>
<dbReference type="GeneID" id="108697900"/>
<dbReference type="GO" id="GO:0006811">
    <property type="term" value="P:monoatomic ion transport"/>
    <property type="evidence" value="ECO:0007669"/>
    <property type="project" value="UniProtKB-KW"/>
</dbReference>
<name>A0A8J1LG50_XENLA</name>
<evidence type="ECO:0000313" key="9">
    <source>
        <dbReference type="Proteomes" id="UP000186698"/>
    </source>
</evidence>
<evidence type="ECO:0000256" key="5">
    <source>
        <dbReference type="ARBA" id="ARBA00023065"/>
    </source>
</evidence>
<comment type="subcellular location">
    <subcellularLocation>
        <location evidence="1">Membrane</location>
        <topology evidence="1">Single-pass membrane protein</topology>
    </subcellularLocation>
</comment>
<feature type="compositionally biased region" description="Low complexity" evidence="8">
    <location>
        <begin position="58"/>
        <end position="69"/>
    </location>
</feature>
<keyword evidence="6 7" id="KW-0472">Membrane</keyword>
<keyword evidence="3 7" id="KW-0813">Transport</keyword>
<keyword evidence="9" id="KW-1185">Reference proteome</keyword>
<dbReference type="AlphaFoldDB" id="A0A8J1LG50"/>
<dbReference type="Pfam" id="PF02038">
    <property type="entry name" value="ATP1G1_PLM_MAT8"/>
    <property type="match status" value="1"/>
</dbReference>
<feature type="compositionally biased region" description="Polar residues" evidence="8">
    <location>
        <begin position="70"/>
        <end position="103"/>
    </location>
</feature>
<comment type="similarity">
    <text evidence="2 7">Belongs to the FXYD family.</text>
</comment>
<evidence type="ECO:0000256" key="7">
    <source>
        <dbReference type="RuleBase" id="RU364131"/>
    </source>
</evidence>
<feature type="region of interest" description="Disordered" evidence="8">
    <location>
        <begin position="38"/>
        <end position="148"/>
    </location>
</feature>
<feature type="signal peptide" evidence="7">
    <location>
        <begin position="1"/>
        <end position="22"/>
    </location>
</feature>
<keyword evidence="7" id="KW-0732">Signal</keyword>
<feature type="chain" id="PRO_5035339941" description="FXYD domain-containing ion transport regulator" evidence="7">
    <location>
        <begin position="23"/>
        <end position="204"/>
    </location>
</feature>
<dbReference type="GO" id="GO:0016020">
    <property type="term" value="C:membrane"/>
    <property type="evidence" value="ECO:0007669"/>
    <property type="project" value="UniProtKB-SubCell"/>
</dbReference>
<dbReference type="GO" id="GO:0043269">
    <property type="term" value="P:regulation of monoatomic ion transport"/>
    <property type="evidence" value="ECO:0007669"/>
    <property type="project" value="InterPro"/>
</dbReference>
<keyword evidence="5 7" id="KW-0406">Ion transport</keyword>
<dbReference type="Proteomes" id="UP000186698">
    <property type="component" value="Chromosome 7S"/>
</dbReference>
<evidence type="ECO:0000256" key="3">
    <source>
        <dbReference type="ARBA" id="ARBA00022448"/>
    </source>
</evidence>
<gene>
    <name evidence="10" type="primary">LOC108697900</name>
</gene>
<feature type="transmembrane region" description="Helical" evidence="7">
    <location>
        <begin position="165"/>
        <end position="183"/>
    </location>
</feature>
<dbReference type="InterPro" id="IPR000272">
    <property type="entry name" value="Ion-transport_regulator_FXYD"/>
</dbReference>
<dbReference type="OrthoDB" id="10537870at2759"/>
<evidence type="ECO:0000256" key="1">
    <source>
        <dbReference type="ARBA" id="ARBA00004167"/>
    </source>
</evidence>
<feature type="compositionally biased region" description="Polar residues" evidence="8">
    <location>
        <begin position="121"/>
        <end position="141"/>
    </location>
</feature>
<reference evidence="10" key="1">
    <citation type="submission" date="2025-08" db="UniProtKB">
        <authorList>
            <consortium name="RefSeq"/>
        </authorList>
    </citation>
    <scope>IDENTIFICATION</scope>
    <source>
        <strain evidence="10">J_2021</strain>
        <tissue evidence="10">Erythrocytes</tissue>
    </source>
</reference>
<keyword evidence="7" id="KW-1133">Transmembrane helix</keyword>